<gene>
    <name evidence="1" type="ORF">GCM10007043_22710</name>
</gene>
<dbReference type="EMBL" id="BMOF01000072">
    <property type="protein sequence ID" value="GGK08102.1"/>
    <property type="molecule type" value="Genomic_DNA"/>
</dbReference>
<name>A0A8J3BJL1_9BACI</name>
<organism evidence="1 2">
    <name type="scientific">Calditerricola satsumensis</name>
    <dbReference type="NCBI Taxonomy" id="373054"/>
    <lineage>
        <taxon>Bacteria</taxon>
        <taxon>Bacillati</taxon>
        <taxon>Bacillota</taxon>
        <taxon>Bacilli</taxon>
        <taxon>Bacillales</taxon>
        <taxon>Bacillaceae</taxon>
        <taxon>Calditerricola</taxon>
    </lineage>
</organism>
<dbReference type="Proteomes" id="UP000637720">
    <property type="component" value="Unassembled WGS sequence"/>
</dbReference>
<comment type="caution">
    <text evidence="1">The sequence shown here is derived from an EMBL/GenBank/DDBJ whole genome shotgun (WGS) entry which is preliminary data.</text>
</comment>
<reference evidence="1" key="1">
    <citation type="journal article" date="2014" name="Int. J. Syst. Evol. Microbiol.">
        <title>Complete genome sequence of Corynebacterium casei LMG S-19264T (=DSM 44701T), isolated from a smear-ripened cheese.</title>
        <authorList>
            <consortium name="US DOE Joint Genome Institute (JGI-PGF)"/>
            <person name="Walter F."/>
            <person name="Albersmeier A."/>
            <person name="Kalinowski J."/>
            <person name="Ruckert C."/>
        </authorList>
    </citation>
    <scope>NUCLEOTIDE SEQUENCE</scope>
    <source>
        <strain evidence="1">JCM 14719</strain>
    </source>
</reference>
<dbReference type="AlphaFoldDB" id="A0A8J3BJL1"/>
<proteinExistence type="predicted"/>
<evidence type="ECO:0000313" key="1">
    <source>
        <dbReference type="EMBL" id="GGK08102.1"/>
    </source>
</evidence>
<reference evidence="1" key="2">
    <citation type="submission" date="2020-09" db="EMBL/GenBank/DDBJ databases">
        <authorList>
            <person name="Sun Q."/>
            <person name="Ohkuma M."/>
        </authorList>
    </citation>
    <scope>NUCLEOTIDE SEQUENCE</scope>
    <source>
        <strain evidence="1">JCM 14719</strain>
    </source>
</reference>
<sequence>MPDYVGGPGGRTTHVSLNHHVANMNYLYETYLTDQNPQKRALANLYGHNHPALQHLIDEKNRWLGQMREDGEGRP</sequence>
<accession>A0A8J3BJL1</accession>
<keyword evidence="2" id="KW-1185">Reference proteome</keyword>
<protein>
    <submittedName>
        <fullName evidence="1">Uncharacterized protein</fullName>
    </submittedName>
</protein>
<evidence type="ECO:0000313" key="2">
    <source>
        <dbReference type="Proteomes" id="UP000637720"/>
    </source>
</evidence>